<dbReference type="AlphaFoldDB" id="A0A7G9QHU1"/>
<dbReference type="Pfam" id="PF03572">
    <property type="entry name" value="Peptidase_S41"/>
    <property type="match status" value="1"/>
</dbReference>
<organism evidence="2 3">
    <name type="scientific">Pedobacter roseus</name>
    <dbReference type="NCBI Taxonomy" id="336820"/>
    <lineage>
        <taxon>Bacteria</taxon>
        <taxon>Pseudomonadati</taxon>
        <taxon>Bacteroidota</taxon>
        <taxon>Sphingobacteriia</taxon>
        <taxon>Sphingobacteriales</taxon>
        <taxon>Sphingobacteriaceae</taxon>
        <taxon>Pedobacter</taxon>
    </lineage>
</organism>
<gene>
    <name evidence="2" type="ORF">H9L23_02070</name>
</gene>
<dbReference type="GO" id="GO:0008236">
    <property type="term" value="F:serine-type peptidase activity"/>
    <property type="evidence" value="ECO:0007669"/>
    <property type="project" value="InterPro"/>
</dbReference>
<name>A0A7G9QHU1_9SPHI</name>
<proteinExistence type="predicted"/>
<accession>A0A7G9QHU1</accession>
<dbReference type="Proteomes" id="UP000515806">
    <property type="component" value="Chromosome"/>
</dbReference>
<dbReference type="GO" id="GO:0006508">
    <property type="term" value="P:proteolysis"/>
    <property type="evidence" value="ECO:0007669"/>
    <property type="project" value="InterPro"/>
</dbReference>
<evidence type="ECO:0000313" key="2">
    <source>
        <dbReference type="EMBL" id="QNN42916.1"/>
    </source>
</evidence>
<dbReference type="KEGG" id="proe:H9L23_02070"/>
<dbReference type="SUPFAM" id="SSF52096">
    <property type="entry name" value="ClpP/crotonase"/>
    <property type="match status" value="1"/>
</dbReference>
<dbReference type="EMBL" id="CP060723">
    <property type="protein sequence ID" value="QNN42916.1"/>
    <property type="molecule type" value="Genomic_DNA"/>
</dbReference>
<evidence type="ECO:0000259" key="1">
    <source>
        <dbReference type="SMART" id="SM00245"/>
    </source>
</evidence>
<dbReference type="InterPro" id="IPR036034">
    <property type="entry name" value="PDZ_sf"/>
</dbReference>
<protein>
    <recommendedName>
        <fullName evidence="1">Tail specific protease domain-containing protein</fullName>
    </recommendedName>
</protein>
<evidence type="ECO:0000313" key="3">
    <source>
        <dbReference type="Proteomes" id="UP000515806"/>
    </source>
</evidence>
<dbReference type="Gene3D" id="2.30.42.10">
    <property type="match status" value="1"/>
</dbReference>
<dbReference type="InterPro" id="IPR005151">
    <property type="entry name" value="Tail-specific_protease"/>
</dbReference>
<feature type="domain" description="Tail specific protease" evidence="1">
    <location>
        <begin position="495"/>
        <end position="707"/>
    </location>
</feature>
<reference evidence="2 3" key="1">
    <citation type="submission" date="2020-08" db="EMBL/GenBank/DDBJ databases">
        <title>Genome sequence of Pedobacter roseus KACC 11594T.</title>
        <authorList>
            <person name="Hyun D.-W."/>
            <person name="Bae J.-W."/>
        </authorList>
    </citation>
    <scope>NUCLEOTIDE SEQUENCE [LARGE SCALE GENOMIC DNA]</scope>
    <source>
        <strain evidence="2 3">KACC 11594</strain>
    </source>
</reference>
<sequence>MSLKFYSVVFLLAIFPCLCFSQLSRQQLRNLVAFSKALGYVQYFHPADEAKLGIWDDVAINGSKMMLEVKNDQELLQKLKSIFLPIAPSVQFSDNAKTISFEKKNINPSDEKDLLPVFWQHLGFNLYSGVMERPYYSIRVNRSSPFEQRNQYTANITGKYDVKKYRGLPFEFRVYAQVQDSTFSLPLSLGISGEQPLSKSVVLDKSVGKDYVFTGKIGDSTNYMVFKLNTNLGIPMSLGKAEFTVIQNGQKVKPLEINDQKEELKNQVISLEVKSTDVPLFNEKLHFGEYIKTELVRGIHFLMPLVVLGNERKTFPSANEISGTLSDSLTRTLNKDYYGGSAFTFPEVRLADVIILWNILRHSYPYWQDVKVPAGRILEKALADAAIPQSQERFVQNIRKMTGYYNDAHMFVVAKGINDSLYGPPIALIKIKKKVAVKDVLSKASPYGLSPGDIIEEINNRPVKSLLDSLMDYSSGSPQMKTLLALNNVLGSDKPGNITLKIRRGNVVARTELQRNEPVKFLVPGNSGYLKRPNGWLNPSVYYFDLTRNSLNADGFKELTKAANIIFDLRGYPFNQTASDNLIEAIITKKLEVSRMFIPEILYPDFKKVNFLPLTERYNPSPANHLNGKLIFLADASAQSAAESILGLIKDYHLGTIVGTPTSGTNGDVNIAYLPGKLTVYFTGMLVKTSNGKKHHLKGIKPDVYCEQSVESVKARQDLVLQRALSLIR</sequence>
<dbReference type="InterPro" id="IPR029045">
    <property type="entry name" value="ClpP/crotonase-like_dom_sf"/>
</dbReference>
<dbReference type="Gene3D" id="3.90.226.10">
    <property type="entry name" value="2-enoyl-CoA Hydratase, Chain A, domain 1"/>
    <property type="match status" value="1"/>
</dbReference>
<dbReference type="SMART" id="SM00245">
    <property type="entry name" value="TSPc"/>
    <property type="match status" value="1"/>
</dbReference>
<dbReference type="RefSeq" id="WP_187593436.1">
    <property type="nucleotide sequence ID" value="NZ_CP060723.1"/>
</dbReference>
<keyword evidence="3" id="KW-1185">Reference proteome</keyword>